<evidence type="ECO:0000313" key="7">
    <source>
        <dbReference type="Proteomes" id="UP001230908"/>
    </source>
</evidence>
<dbReference type="PIRSF" id="PIRSF005739">
    <property type="entry name" value="O-mtase"/>
    <property type="match status" value="1"/>
</dbReference>
<evidence type="ECO:0000256" key="2">
    <source>
        <dbReference type="ARBA" id="ARBA00022679"/>
    </source>
</evidence>
<dbReference type="CDD" id="cd02440">
    <property type="entry name" value="AdoMet_MTases"/>
    <property type="match status" value="1"/>
</dbReference>
<keyword evidence="2" id="KW-0808">Transferase</keyword>
<dbReference type="GO" id="GO:0032259">
    <property type="term" value="P:methylation"/>
    <property type="evidence" value="ECO:0007669"/>
    <property type="project" value="UniProtKB-KW"/>
</dbReference>
<reference evidence="6 7" key="1">
    <citation type="submission" date="2023-08" db="EMBL/GenBank/DDBJ databases">
        <title>Phytohabitans sansha sp. nov., isolated from marine sediment.</title>
        <authorList>
            <person name="Zhao Y."/>
            <person name="Yi K."/>
        </authorList>
    </citation>
    <scope>NUCLEOTIDE SEQUENCE [LARGE SCALE GENOMIC DNA]</scope>
    <source>
        <strain evidence="6 7">ZYX-F-186</strain>
    </source>
</reference>
<dbReference type="RefSeq" id="WP_308714703.1">
    <property type="nucleotide sequence ID" value="NZ_JAVHUY010000022.1"/>
</dbReference>
<evidence type="ECO:0000259" key="4">
    <source>
        <dbReference type="Pfam" id="PF00891"/>
    </source>
</evidence>
<feature type="domain" description="O-methyltransferase dimerisation" evidence="5">
    <location>
        <begin position="16"/>
        <end position="75"/>
    </location>
</feature>
<dbReference type="SUPFAM" id="SSF53335">
    <property type="entry name" value="S-adenosyl-L-methionine-dependent methyltransferases"/>
    <property type="match status" value="1"/>
</dbReference>
<dbReference type="SUPFAM" id="SSF46785">
    <property type="entry name" value="Winged helix' DNA-binding domain"/>
    <property type="match status" value="1"/>
</dbReference>
<gene>
    <name evidence="6" type="ORF">RB614_23180</name>
</gene>
<keyword evidence="3" id="KW-0949">S-adenosyl-L-methionine</keyword>
<dbReference type="PANTHER" id="PTHR43712">
    <property type="entry name" value="PUTATIVE (AFU_ORTHOLOGUE AFUA_4G14580)-RELATED"/>
    <property type="match status" value="1"/>
</dbReference>
<dbReference type="Pfam" id="PF08100">
    <property type="entry name" value="Dimerisation"/>
    <property type="match status" value="1"/>
</dbReference>
<dbReference type="GO" id="GO:0008168">
    <property type="term" value="F:methyltransferase activity"/>
    <property type="evidence" value="ECO:0007669"/>
    <property type="project" value="UniProtKB-KW"/>
</dbReference>
<keyword evidence="1 6" id="KW-0489">Methyltransferase</keyword>
<keyword evidence="7" id="KW-1185">Reference proteome</keyword>
<dbReference type="InterPro" id="IPR036388">
    <property type="entry name" value="WH-like_DNA-bd_sf"/>
</dbReference>
<organism evidence="6 7">
    <name type="scientific">Phytohabitans maris</name>
    <dbReference type="NCBI Taxonomy" id="3071409"/>
    <lineage>
        <taxon>Bacteria</taxon>
        <taxon>Bacillati</taxon>
        <taxon>Actinomycetota</taxon>
        <taxon>Actinomycetes</taxon>
        <taxon>Micromonosporales</taxon>
        <taxon>Micromonosporaceae</taxon>
    </lineage>
</organism>
<evidence type="ECO:0000256" key="1">
    <source>
        <dbReference type="ARBA" id="ARBA00022603"/>
    </source>
</evidence>
<dbReference type="PANTHER" id="PTHR43712:SF2">
    <property type="entry name" value="O-METHYLTRANSFERASE CICE"/>
    <property type="match status" value="1"/>
</dbReference>
<proteinExistence type="predicted"/>
<dbReference type="InterPro" id="IPR036390">
    <property type="entry name" value="WH_DNA-bd_sf"/>
</dbReference>
<dbReference type="InterPro" id="IPR001077">
    <property type="entry name" value="COMT_C"/>
</dbReference>
<dbReference type="Pfam" id="PF00891">
    <property type="entry name" value="Methyltransf_2"/>
    <property type="match status" value="1"/>
</dbReference>
<name>A0ABU0ZK43_9ACTN</name>
<dbReference type="InterPro" id="IPR012967">
    <property type="entry name" value="COMT_dimerisation"/>
</dbReference>
<dbReference type="EMBL" id="JAVHUY010000022">
    <property type="protein sequence ID" value="MDQ7907425.1"/>
    <property type="molecule type" value="Genomic_DNA"/>
</dbReference>
<accession>A0ABU0ZK43</accession>
<feature type="domain" description="O-methyltransferase C-terminal" evidence="4">
    <location>
        <begin position="174"/>
        <end position="320"/>
    </location>
</feature>
<evidence type="ECO:0000313" key="6">
    <source>
        <dbReference type="EMBL" id="MDQ7907425.1"/>
    </source>
</evidence>
<sequence>MTVETRTGLTRAALFDMMHAYKTTALLRTAVELGVFEQLAGGPLSVEAMAARTGVVPRGASILLHALAAVGLLDTVDGGFALPAGGEELLVRGRPAYFGDMVHVVASDWEWDALKVLTKAVRGGGAVVSEHAETPRFGYWEDFAAYAGAVAGPTAAVLADAIDGWAGRRESLDILDVACGHGIYGFTVAARHGNSRLWSLDWPNVLEVTARHAERLGLRDRMHPLPGDMFTTPLGGPYDLVMVTNVLHHFSAERATELLRRLTAALKPDGRLVVVGFTRTDAPPERDPSPHLFSVLMLVWTAEGEVHSAGTYDEMLRAAGLIPAKEHTPPGLPLTIMVTQPAST</sequence>
<dbReference type="Gene3D" id="1.10.10.10">
    <property type="entry name" value="Winged helix-like DNA-binding domain superfamily/Winged helix DNA-binding domain"/>
    <property type="match status" value="1"/>
</dbReference>
<comment type="caution">
    <text evidence="6">The sequence shown here is derived from an EMBL/GenBank/DDBJ whole genome shotgun (WGS) entry which is preliminary data.</text>
</comment>
<dbReference type="Proteomes" id="UP001230908">
    <property type="component" value="Unassembled WGS sequence"/>
</dbReference>
<dbReference type="InterPro" id="IPR029063">
    <property type="entry name" value="SAM-dependent_MTases_sf"/>
</dbReference>
<dbReference type="PROSITE" id="PS51683">
    <property type="entry name" value="SAM_OMT_II"/>
    <property type="match status" value="1"/>
</dbReference>
<dbReference type="Gene3D" id="3.40.50.150">
    <property type="entry name" value="Vaccinia Virus protein VP39"/>
    <property type="match status" value="1"/>
</dbReference>
<protein>
    <submittedName>
        <fullName evidence="6">Class I SAM-dependent methyltransferase</fullName>
    </submittedName>
</protein>
<dbReference type="InterPro" id="IPR016461">
    <property type="entry name" value="COMT-like"/>
</dbReference>
<evidence type="ECO:0000256" key="3">
    <source>
        <dbReference type="ARBA" id="ARBA00022691"/>
    </source>
</evidence>
<evidence type="ECO:0000259" key="5">
    <source>
        <dbReference type="Pfam" id="PF08100"/>
    </source>
</evidence>